<reference evidence="1 2" key="1">
    <citation type="journal article" date="2021" name="Elife">
        <title>Chloroplast acquisition without the gene transfer in kleptoplastic sea slugs, Plakobranchus ocellatus.</title>
        <authorList>
            <person name="Maeda T."/>
            <person name="Takahashi S."/>
            <person name="Yoshida T."/>
            <person name="Shimamura S."/>
            <person name="Takaki Y."/>
            <person name="Nagai Y."/>
            <person name="Toyoda A."/>
            <person name="Suzuki Y."/>
            <person name="Arimoto A."/>
            <person name="Ishii H."/>
            <person name="Satoh N."/>
            <person name="Nishiyama T."/>
            <person name="Hasebe M."/>
            <person name="Maruyama T."/>
            <person name="Minagawa J."/>
            <person name="Obokata J."/>
            <person name="Shigenobu S."/>
        </authorList>
    </citation>
    <scope>NUCLEOTIDE SEQUENCE [LARGE SCALE GENOMIC DNA]</scope>
</reference>
<gene>
    <name evidence="1" type="ORF">PoB_005013400</name>
</gene>
<dbReference type="Proteomes" id="UP000735302">
    <property type="component" value="Unassembled WGS sequence"/>
</dbReference>
<evidence type="ECO:0000313" key="2">
    <source>
        <dbReference type="Proteomes" id="UP000735302"/>
    </source>
</evidence>
<evidence type="ECO:0000313" key="1">
    <source>
        <dbReference type="EMBL" id="GFO23629.1"/>
    </source>
</evidence>
<name>A0AAV4BTW9_9GAST</name>
<dbReference type="EMBL" id="BLXT01005511">
    <property type="protein sequence ID" value="GFO23629.1"/>
    <property type="molecule type" value="Genomic_DNA"/>
</dbReference>
<dbReference type="AlphaFoldDB" id="A0AAV4BTW9"/>
<proteinExistence type="predicted"/>
<comment type="caution">
    <text evidence="1">The sequence shown here is derived from an EMBL/GenBank/DDBJ whole genome shotgun (WGS) entry which is preliminary data.</text>
</comment>
<accession>A0AAV4BTW9</accession>
<keyword evidence="2" id="KW-1185">Reference proteome</keyword>
<organism evidence="1 2">
    <name type="scientific">Plakobranchus ocellatus</name>
    <dbReference type="NCBI Taxonomy" id="259542"/>
    <lineage>
        <taxon>Eukaryota</taxon>
        <taxon>Metazoa</taxon>
        <taxon>Spiralia</taxon>
        <taxon>Lophotrochozoa</taxon>
        <taxon>Mollusca</taxon>
        <taxon>Gastropoda</taxon>
        <taxon>Heterobranchia</taxon>
        <taxon>Euthyneura</taxon>
        <taxon>Panpulmonata</taxon>
        <taxon>Sacoglossa</taxon>
        <taxon>Placobranchoidea</taxon>
        <taxon>Plakobranchidae</taxon>
        <taxon>Plakobranchus</taxon>
    </lineage>
</organism>
<protein>
    <submittedName>
        <fullName evidence="1">Uncharacterized protein</fullName>
    </submittedName>
</protein>
<sequence>MKSNKIFGMIAAVDDIFNTCRDVGSASHQEGESPSAQTALHLTLDCMECHGNFPVCFGLSKNRISSTKWHRTA</sequence>